<protein>
    <submittedName>
        <fullName evidence="1">Uncharacterized protein</fullName>
    </submittedName>
</protein>
<proteinExistence type="predicted"/>
<dbReference type="EMBL" id="MK356558">
    <property type="protein sequence ID" value="QBM91557.1"/>
    <property type="molecule type" value="Genomic_DNA"/>
</dbReference>
<dbReference type="AlphaFoldDB" id="A0A482ETL9"/>
<geneLocation type="plasmid" evidence="1">
    <name>pSa1423-160k</name>
</geneLocation>
<gene>
    <name evidence="1" type="ORF">NNIBIDOC_00231</name>
</gene>
<name>A0A482ETL9_SALSP</name>
<accession>A0A482ETL9</accession>
<keyword evidence="1" id="KW-0614">Plasmid</keyword>
<dbReference type="RefSeq" id="WP_225312303.1">
    <property type="nucleotide sequence ID" value="NZ_MK356558.1"/>
</dbReference>
<organism evidence="1">
    <name type="scientific">Salmonella sp</name>
    <dbReference type="NCBI Taxonomy" id="599"/>
    <lineage>
        <taxon>Bacteria</taxon>
        <taxon>Pseudomonadati</taxon>
        <taxon>Pseudomonadota</taxon>
        <taxon>Gammaproteobacteria</taxon>
        <taxon>Enterobacterales</taxon>
        <taxon>Enterobacteriaceae</taxon>
        <taxon>Salmonella</taxon>
    </lineage>
</organism>
<evidence type="ECO:0000313" key="1">
    <source>
        <dbReference type="EMBL" id="QBM91557.1"/>
    </source>
</evidence>
<reference evidence="1" key="1">
    <citation type="submission" date="2019-01" db="EMBL/GenBank/DDBJ databases">
        <title>Salmonella strain 1423 plasmid sequences.</title>
        <authorList>
            <person name="Chen K."/>
            <person name="Chen S."/>
        </authorList>
    </citation>
    <scope>NUCLEOTIDE SEQUENCE</scope>
    <source>
        <strain evidence="1">Sa1423</strain>
        <plasmid evidence="1">pSa1423-160k</plasmid>
    </source>
</reference>
<sequence>MAPLFQCAKDSSAMLSATAKVAYDTGVIDITFTRAPPEGTEIAVQVEINIERNPSLIPVINCAMRKYEVRPSQYVIASETIR</sequence>